<dbReference type="EnsemblPlants" id="OGLUM02G33700.1">
    <property type="protein sequence ID" value="OGLUM02G33700.1"/>
    <property type="gene ID" value="OGLUM02G33700"/>
</dbReference>
<dbReference type="HOGENOM" id="CLU_083464_0_0_1"/>
<evidence type="ECO:0000256" key="6">
    <source>
        <dbReference type="SAM" id="Phobius"/>
    </source>
</evidence>
<protein>
    <submittedName>
        <fullName evidence="7">Uncharacterized protein</fullName>
    </submittedName>
</protein>
<evidence type="ECO:0000313" key="8">
    <source>
        <dbReference type="Proteomes" id="UP000026961"/>
    </source>
</evidence>
<dbReference type="eggNOG" id="KOG1237">
    <property type="taxonomic scope" value="Eukaryota"/>
</dbReference>
<evidence type="ECO:0000256" key="1">
    <source>
        <dbReference type="ARBA" id="ARBA00004141"/>
    </source>
</evidence>
<comment type="subcellular location">
    <subcellularLocation>
        <location evidence="1">Membrane</location>
        <topology evidence="1">Multi-pass membrane protein</topology>
    </subcellularLocation>
</comment>
<evidence type="ECO:0000256" key="4">
    <source>
        <dbReference type="ARBA" id="ARBA00022989"/>
    </source>
</evidence>
<accession>A0A0D9YYF6</accession>
<dbReference type="AlphaFoldDB" id="A0A0D9YYF6"/>
<feature type="transmembrane region" description="Helical" evidence="6">
    <location>
        <begin position="174"/>
        <end position="196"/>
    </location>
</feature>
<dbReference type="Proteomes" id="UP000026961">
    <property type="component" value="Chromosome 2"/>
</dbReference>
<evidence type="ECO:0000256" key="2">
    <source>
        <dbReference type="ARBA" id="ARBA00005982"/>
    </source>
</evidence>
<keyword evidence="4 6" id="KW-1133">Transmembrane helix</keyword>
<reference evidence="7" key="2">
    <citation type="submission" date="2018-05" db="EMBL/GenBank/DDBJ databases">
        <title>OgluRS3 (Oryza glumaepatula Reference Sequence Version 3).</title>
        <authorList>
            <person name="Zhang J."/>
            <person name="Kudrna D."/>
            <person name="Lee S."/>
            <person name="Talag J."/>
            <person name="Welchert J."/>
            <person name="Wing R.A."/>
        </authorList>
    </citation>
    <scope>NUCLEOTIDE SEQUENCE [LARGE SCALE GENOMIC DNA]</scope>
</reference>
<dbReference type="GO" id="GO:0016020">
    <property type="term" value="C:membrane"/>
    <property type="evidence" value="ECO:0007669"/>
    <property type="project" value="UniProtKB-SubCell"/>
</dbReference>
<comment type="similarity">
    <text evidence="2">Belongs to the major facilitator superfamily. Proton-dependent oligopeptide transporter (POT/PTR) (TC 2.A.17) family.</text>
</comment>
<dbReference type="PANTHER" id="PTHR11654">
    <property type="entry name" value="OLIGOPEPTIDE TRANSPORTER-RELATED"/>
    <property type="match status" value="1"/>
</dbReference>
<proteinExistence type="inferred from homology"/>
<evidence type="ECO:0000256" key="3">
    <source>
        <dbReference type="ARBA" id="ARBA00022692"/>
    </source>
</evidence>
<feature type="transmembrane region" description="Helical" evidence="6">
    <location>
        <begin position="135"/>
        <end position="154"/>
    </location>
</feature>
<evidence type="ECO:0000256" key="5">
    <source>
        <dbReference type="ARBA" id="ARBA00023136"/>
    </source>
</evidence>
<dbReference type="Gene3D" id="1.20.1250.20">
    <property type="entry name" value="MFS general substrate transporter like domains"/>
    <property type="match status" value="1"/>
</dbReference>
<dbReference type="Pfam" id="PF00854">
    <property type="entry name" value="PTR2"/>
    <property type="match status" value="1"/>
</dbReference>
<keyword evidence="5 6" id="KW-0472">Membrane</keyword>
<keyword evidence="8" id="KW-1185">Reference proteome</keyword>
<name>A0A0D9YYF6_9ORYZ</name>
<sequence>MHFATGLVGAGLHPPPPWCLGGVVATLAADSPQLRFMSIPDGLPDDHAHAMGDIVELLESLGTNGSRVKGEGDKEFSATLELHARLWKTPSTLVAVAALAWSARWCATKLGVHSIHQSPSRAAQLMERRVSGGGLIMPSAGLQSFTYIALLPVYDRMVVPLARRLTGGGRDGITMLQHVGAGMATACLATVVAALVEARRLRVARDTGLVDRPYATVPMDVWWLVPQHVLVGVAEVLAFFYDQLAGELHIVGLAVSHGNFVSSSHIPAKIKSKMEKMEKIAKWLWLHASYWHFNERRFQNGILAKPLFEHGKMSIFSTREGGDAECVHLAVGVGPAPQLAEVGRFCGR</sequence>
<organism evidence="7">
    <name type="scientific">Oryza glumipatula</name>
    <dbReference type="NCBI Taxonomy" id="40148"/>
    <lineage>
        <taxon>Eukaryota</taxon>
        <taxon>Viridiplantae</taxon>
        <taxon>Streptophyta</taxon>
        <taxon>Embryophyta</taxon>
        <taxon>Tracheophyta</taxon>
        <taxon>Spermatophyta</taxon>
        <taxon>Magnoliopsida</taxon>
        <taxon>Liliopsida</taxon>
        <taxon>Poales</taxon>
        <taxon>Poaceae</taxon>
        <taxon>BOP clade</taxon>
        <taxon>Oryzoideae</taxon>
        <taxon>Oryzeae</taxon>
        <taxon>Oryzinae</taxon>
        <taxon>Oryza</taxon>
    </lineage>
</organism>
<dbReference type="InterPro" id="IPR036259">
    <property type="entry name" value="MFS_trans_sf"/>
</dbReference>
<reference evidence="7" key="1">
    <citation type="submission" date="2015-04" db="UniProtKB">
        <authorList>
            <consortium name="EnsemblPlants"/>
        </authorList>
    </citation>
    <scope>IDENTIFICATION</scope>
</reference>
<dbReference type="InterPro" id="IPR000109">
    <property type="entry name" value="POT_fam"/>
</dbReference>
<evidence type="ECO:0000313" key="7">
    <source>
        <dbReference type="EnsemblPlants" id="OGLUM02G33700.1"/>
    </source>
</evidence>
<dbReference type="Gramene" id="OGLUM02G33700.1">
    <property type="protein sequence ID" value="OGLUM02G33700.1"/>
    <property type="gene ID" value="OGLUM02G33700"/>
</dbReference>
<keyword evidence="3 6" id="KW-0812">Transmembrane</keyword>
<dbReference type="GO" id="GO:0022857">
    <property type="term" value="F:transmembrane transporter activity"/>
    <property type="evidence" value="ECO:0007669"/>
    <property type="project" value="InterPro"/>
</dbReference>